<comment type="caution">
    <text evidence="1">The sequence shown here is derived from an EMBL/GenBank/DDBJ whole genome shotgun (WGS) entry which is preliminary data.</text>
</comment>
<protein>
    <submittedName>
        <fullName evidence="1">Uncharacterized protein</fullName>
    </submittedName>
</protein>
<proteinExistence type="predicted"/>
<reference evidence="1" key="1">
    <citation type="journal article" date="2023" name="G3 (Bethesda)">
        <title>Whole genome assembly and annotation of the endangered Caribbean coral Acropora cervicornis.</title>
        <authorList>
            <person name="Selwyn J.D."/>
            <person name="Vollmer S.V."/>
        </authorList>
    </citation>
    <scope>NUCLEOTIDE SEQUENCE</scope>
    <source>
        <strain evidence="1">K2</strain>
    </source>
</reference>
<reference evidence="1" key="2">
    <citation type="journal article" date="2023" name="Science">
        <title>Genomic signatures of disease resistance in endangered staghorn corals.</title>
        <authorList>
            <person name="Vollmer S.V."/>
            <person name="Selwyn J.D."/>
            <person name="Despard B.A."/>
            <person name="Roesel C.L."/>
        </authorList>
    </citation>
    <scope>NUCLEOTIDE SEQUENCE</scope>
    <source>
        <strain evidence="1">K2</strain>
    </source>
</reference>
<sequence length="261" mass="30143">MKGEQVNEALISATLVSTFRKKASLTHQTNLSPSEKQALLHLTKRDDIIIKPVDKGGAVIVLSRPLYDAEAHRQLSDGRQIYAAINRHKELQFIITTFANTLDKDIVTWEGRTSNHISHPGTLTISSEKLFGQISSSPEETLRRCKQSSWQQLIELSREPLLCRQWVHTTLSSYRRLLNQQSSCEKPTKDKIKGDLFSDEKPGPIVEKLWSLFQPIFGTPMNELRHKLREKPMRYKTIQKMQNQWARIAFRRLDLVQSRWG</sequence>
<dbReference type="AlphaFoldDB" id="A0AAD9V6U1"/>
<dbReference type="Proteomes" id="UP001249851">
    <property type="component" value="Unassembled WGS sequence"/>
</dbReference>
<accession>A0AAD9V6U1</accession>
<evidence type="ECO:0000313" key="2">
    <source>
        <dbReference type="Proteomes" id="UP001249851"/>
    </source>
</evidence>
<organism evidence="1 2">
    <name type="scientific">Acropora cervicornis</name>
    <name type="common">Staghorn coral</name>
    <dbReference type="NCBI Taxonomy" id="6130"/>
    <lineage>
        <taxon>Eukaryota</taxon>
        <taxon>Metazoa</taxon>
        <taxon>Cnidaria</taxon>
        <taxon>Anthozoa</taxon>
        <taxon>Hexacorallia</taxon>
        <taxon>Scleractinia</taxon>
        <taxon>Astrocoeniina</taxon>
        <taxon>Acroporidae</taxon>
        <taxon>Acropora</taxon>
    </lineage>
</organism>
<keyword evidence="2" id="KW-1185">Reference proteome</keyword>
<dbReference type="EMBL" id="JARQWQ010000026">
    <property type="protein sequence ID" value="KAK2563192.1"/>
    <property type="molecule type" value="Genomic_DNA"/>
</dbReference>
<name>A0AAD9V6U1_ACRCE</name>
<evidence type="ECO:0000313" key="1">
    <source>
        <dbReference type="EMBL" id="KAK2563192.1"/>
    </source>
</evidence>
<gene>
    <name evidence="1" type="ORF">P5673_013544</name>
</gene>